<organism evidence="1 2">
    <name type="scientific">Myxococcus fulvus</name>
    <dbReference type="NCBI Taxonomy" id="33"/>
    <lineage>
        <taxon>Bacteria</taxon>
        <taxon>Pseudomonadati</taxon>
        <taxon>Myxococcota</taxon>
        <taxon>Myxococcia</taxon>
        <taxon>Myxococcales</taxon>
        <taxon>Cystobacterineae</taxon>
        <taxon>Myxococcaceae</taxon>
        <taxon>Myxococcus</taxon>
    </lineage>
</organism>
<dbReference type="Proteomes" id="UP000321514">
    <property type="component" value="Unassembled WGS sequence"/>
</dbReference>
<sequence>MPLDVHGDELNVCWRQLREERGDPDVDDRDAQPRLREVQGLSWGLDRNSQAPLDLDRGALPEPVRLTHLAALAINRRIQVPPSGDLDIIVQLEEAPGHGREPTGLPAA</sequence>
<name>A0A511TAY3_MYXFU</name>
<accession>A0A511TAY3</accession>
<protein>
    <submittedName>
        <fullName evidence="1">Uncharacterized protein</fullName>
    </submittedName>
</protein>
<reference evidence="1 2" key="1">
    <citation type="submission" date="2019-07" db="EMBL/GenBank/DDBJ databases">
        <title>Whole genome shotgun sequence of Myxococcus fulvus NBRC 100333.</title>
        <authorList>
            <person name="Hosoyama A."/>
            <person name="Uohara A."/>
            <person name="Ohji S."/>
            <person name="Ichikawa N."/>
        </authorList>
    </citation>
    <scope>NUCLEOTIDE SEQUENCE [LARGE SCALE GENOMIC DNA]</scope>
    <source>
        <strain evidence="1 2">NBRC 100333</strain>
    </source>
</reference>
<evidence type="ECO:0000313" key="2">
    <source>
        <dbReference type="Proteomes" id="UP000321514"/>
    </source>
</evidence>
<dbReference type="EMBL" id="BJXR01000038">
    <property type="protein sequence ID" value="GEN10308.1"/>
    <property type="molecule type" value="Genomic_DNA"/>
</dbReference>
<proteinExistence type="predicted"/>
<dbReference type="AlphaFoldDB" id="A0A511TAY3"/>
<gene>
    <name evidence="1" type="ORF">MFU01_53450</name>
</gene>
<evidence type="ECO:0000313" key="1">
    <source>
        <dbReference type="EMBL" id="GEN10308.1"/>
    </source>
</evidence>
<comment type="caution">
    <text evidence="1">The sequence shown here is derived from an EMBL/GenBank/DDBJ whole genome shotgun (WGS) entry which is preliminary data.</text>
</comment>